<dbReference type="InterPro" id="IPR016566">
    <property type="entry name" value="UCP010219"/>
</dbReference>
<evidence type="ECO:0000313" key="2">
    <source>
        <dbReference type="EMBL" id="CAB5010555.1"/>
    </source>
</evidence>
<keyword evidence="1" id="KW-0812">Transmembrane</keyword>
<reference evidence="2" key="1">
    <citation type="submission" date="2020-05" db="EMBL/GenBank/DDBJ databases">
        <authorList>
            <person name="Chiriac C."/>
            <person name="Salcher M."/>
            <person name="Ghai R."/>
            <person name="Kavagutti S V."/>
        </authorList>
    </citation>
    <scope>NUCLEOTIDE SEQUENCE</scope>
</reference>
<keyword evidence="1" id="KW-0472">Membrane</keyword>
<feature type="transmembrane region" description="Helical" evidence="1">
    <location>
        <begin position="18"/>
        <end position="35"/>
    </location>
</feature>
<dbReference type="AlphaFoldDB" id="A0A6J7Q0T0"/>
<name>A0A6J7Q0T0_9ZZZZ</name>
<accession>A0A6J7Q0T0</accession>
<keyword evidence="1" id="KW-1133">Transmembrane helix</keyword>
<feature type="transmembrane region" description="Helical" evidence="1">
    <location>
        <begin position="145"/>
        <end position="162"/>
    </location>
</feature>
<feature type="transmembrane region" description="Helical" evidence="1">
    <location>
        <begin position="71"/>
        <end position="92"/>
    </location>
</feature>
<dbReference type="EMBL" id="CAFBPB010000146">
    <property type="protein sequence ID" value="CAB5010555.1"/>
    <property type="molecule type" value="Genomic_DNA"/>
</dbReference>
<dbReference type="Pfam" id="PF11361">
    <property type="entry name" value="DUF3159"/>
    <property type="match status" value="1"/>
</dbReference>
<feature type="transmembrane region" description="Helical" evidence="1">
    <location>
        <begin position="104"/>
        <end position="124"/>
    </location>
</feature>
<gene>
    <name evidence="2" type="ORF">UFOPK4049_01004</name>
</gene>
<dbReference type="PIRSF" id="PIRSF010219">
    <property type="entry name" value="UCP010219"/>
    <property type="match status" value="1"/>
</dbReference>
<protein>
    <submittedName>
        <fullName evidence="2">Unannotated protein</fullName>
    </submittedName>
</protein>
<sequence length="202" mass="22021">MAQEDKAKVLAAFGGHKGLLDAGVPSLVFLIAFNLDHKLNRAIIAAVISAGILGVIRLLRRDTLRHVASGFFGVLICALFAAKSGNAVNFYLPKLITNLAYGSAYLLANLVGWPLLGIMLGPILGENFEWRKDPARKKAYIRASWIWVGLFFGRIAVQYPLYRAGKVNLLGTVNLAMGYPLFLAAAWGSWLVIKNAPKLKVD</sequence>
<organism evidence="2">
    <name type="scientific">freshwater metagenome</name>
    <dbReference type="NCBI Taxonomy" id="449393"/>
    <lineage>
        <taxon>unclassified sequences</taxon>
        <taxon>metagenomes</taxon>
        <taxon>ecological metagenomes</taxon>
    </lineage>
</organism>
<feature type="transmembrane region" description="Helical" evidence="1">
    <location>
        <begin position="174"/>
        <end position="193"/>
    </location>
</feature>
<feature type="transmembrane region" description="Helical" evidence="1">
    <location>
        <begin position="41"/>
        <end position="59"/>
    </location>
</feature>
<proteinExistence type="predicted"/>
<evidence type="ECO:0000256" key="1">
    <source>
        <dbReference type="SAM" id="Phobius"/>
    </source>
</evidence>